<keyword evidence="6" id="KW-0508">mRNA splicing</keyword>
<dbReference type="PANTHER" id="PTHR12707:SF0">
    <property type="entry name" value="PININ"/>
    <property type="match status" value="1"/>
</dbReference>
<organism evidence="10 11">
    <name type="scientific">Metarhizium rileyi (strain RCEF 4871)</name>
    <name type="common">Nomuraea rileyi</name>
    <dbReference type="NCBI Taxonomy" id="1649241"/>
    <lineage>
        <taxon>Eukaryota</taxon>
        <taxon>Fungi</taxon>
        <taxon>Dikarya</taxon>
        <taxon>Ascomycota</taxon>
        <taxon>Pezizomycotina</taxon>
        <taxon>Sordariomycetes</taxon>
        <taxon>Hypocreomycetidae</taxon>
        <taxon>Hypocreales</taxon>
        <taxon>Clavicipitaceae</taxon>
        <taxon>Metarhizium</taxon>
    </lineage>
</organism>
<dbReference type="PANTHER" id="PTHR12707">
    <property type="entry name" value="PINN"/>
    <property type="match status" value="1"/>
</dbReference>
<dbReference type="AlphaFoldDB" id="A0A166ZMT5"/>
<dbReference type="STRING" id="1081105.A0A166ZMT5"/>
<evidence type="ECO:0000256" key="8">
    <source>
        <dbReference type="SAM" id="MobiDB-lite"/>
    </source>
</evidence>
<evidence type="ECO:0000313" key="11">
    <source>
        <dbReference type="Proteomes" id="UP000243498"/>
    </source>
</evidence>
<feature type="compositionally biased region" description="Low complexity" evidence="8">
    <location>
        <begin position="90"/>
        <end position="99"/>
    </location>
</feature>
<dbReference type="EMBL" id="AZHC01000027">
    <property type="protein sequence ID" value="OAA38071.1"/>
    <property type="molecule type" value="Genomic_DNA"/>
</dbReference>
<evidence type="ECO:0000313" key="10">
    <source>
        <dbReference type="EMBL" id="OAA38071.1"/>
    </source>
</evidence>
<comment type="similarity">
    <text evidence="2">Belongs to the pinin family.</text>
</comment>
<name>A0A166ZMT5_METRR</name>
<dbReference type="InterPro" id="IPR006786">
    <property type="entry name" value="Pinin_SDK_MemA"/>
</dbReference>
<accession>A0A166ZMT5</accession>
<keyword evidence="5" id="KW-0804">Transcription</keyword>
<dbReference type="OMA" id="HIERYGP"/>
<evidence type="ECO:0000256" key="7">
    <source>
        <dbReference type="ARBA" id="ARBA00023242"/>
    </source>
</evidence>
<keyword evidence="3" id="KW-0507">mRNA processing</keyword>
<dbReference type="Proteomes" id="UP000243498">
    <property type="component" value="Unassembled WGS sequence"/>
</dbReference>
<dbReference type="OrthoDB" id="330772at2759"/>
<feature type="domain" description="Pinin/SDK/MemA protein" evidence="9">
    <location>
        <begin position="77"/>
        <end position="192"/>
    </location>
</feature>
<feature type="compositionally biased region" description="Basic and acidic residues" evidence="8">
    <location>
        <begin position="107"/>
        <end position="133"/>
    </location>
</feature>
<gene>
    <name evidence="10" type="ORF">NOR_06816</name>
</gene>
<feature type="region of interest" description="Disordered" evidence="8">
    <location>
        <begin position="347"/>
        <end position="378"/>
    </location>
</feature>
<keyword evidence="7" id="KW-0539">Nucleus</keyword>
<reference evidence="10 11" key="1">
    <citation type="journal article" date="2016" name="Genome Biol. Evol.">
        <title>Divergent and convergent evolution of fungal pathogenicity.</title>
        <authorList>
            <person name="Shang Y."/>
            <person name="Xiao G."/>
            <person name="Zheng P."/>
            <person name="Cen K."/>
            <person name="Zhan S."/>
            <person name="Wang C."/>
        </authorList>
    </citation>
    <scope>NUCLEOTIDE SEQUENCE [LARGE SCALE GENOMIC DNA]</scope>
    <source>
        <strain evidence="10 11">RCEF 4871</strain>
    </source>
</reference>
<comment type="caution">
    <text evidence="10">The sequence shown here is derived from an EMBL/GenBank/DDBJ whole genome shotgun (WGS) entry which is preliminary data.</text>
</comment>
<feature type="region of interest" description="Disordered" evidence="8">
    <location>
        <begin position="1"/>
        <end position="133"/>
    </location>
</feature>
<evidence type="ECO:0000256" key="4">
    <source>
        <dbReference type="ARBA" id="ARBA00023015"/>
    </source>
</evidence>
<sequence length="378" mass="42907">MATTTVPRPVDGAPTLGQESPPKDDSSLKRKASLGDSDSDSSSFYAKRQRHDDRLSPRHRRSSVQEHPQERRESATQEEKKRGKRLFGGLLSTLSQTSTNSQHKRRQEIERRQQERIQKQRDEDDQKRSEKVAKVKEARMVEHIDFEGQVMRNKHSKLLALAQFMKTKAQPAIYYLPWKRTADQEDLIDAQVRSAKATIAKEEEEFKMKRERHLDRYQPRRVSYASVETSGLERLESTDAGQHGEGRRDQELAKKDDEHKPAQHHDPHDESGDVVVEADEDTLGVLPFLPDEYTTLGGWELSWDLGTWQPPRPAELVPRVASICPGHGGAMDATLITTHNRPELQPDAAKASTMKPRLSPPGRAGGAVLRDSPRFRSL</sequence>
<keyword evidence="4" id="KW-0805">Transcription regulation</keyword>
<evidence type="ECO:0000259" key="9">
    <source>
        <dbReference type="Pfam" id="PF04696"/>
    </source>
</evidence>
<dbReference type="GO" id="GO:0008380">
    <property type="term" value="P:RNA splicing"/>
    <property type="evidence" value="ECO:0007669"/>
    <property type="project" value="UniProtKB-KW"/>
</dbReference>
<protein>
    <submittedName>
        <fullName evidence="10">Pinin/SDK/MemA protein</fullName>
    </submittedName>
</protein>
<feature type="compositionally biased region" description="Basic and acidic residues" evidence="8">
    <location>
        <begin position="63"/>
        <end position="81"/>
    </location>
</feature>
<dbReference type="Pfam" id="PF04696">
    <property type="entry name" value="Pinin_SDK_memA"/>
    <property type="match status" value="1"/>
</dbReference>
<feature type="region of interest" description="Disordered" evidence="8">
    <location>
        <begin position="228"/>
        <end position="274"/>
    </location>
</feature>
<dbReference type="GO" id="GO:0071013">
    <property type="term" value="C:catalytic step 2 spliceosome"/>
    <property type="evidence" value="ECO:0007669"/>
    <property type="project" value="TreeGrafter"/>
</dbReference>
<dbReference type="GO" id="GO:0006397">
    <property type="term" value="P:mRNA processing"/>
    <property type="evidence" value="ECO:0007669"/>
    <property type="project" value="UniProtKB-KW"/>
</dbReference>
<evidence type="ECO:0000256" key="2">
    <source>
        <dbReference type="ARBA" id="ARBA00010386"/>
    </source>
</evidence>
<proteinExistence type="inferred from homology"/>
<evidence type="ECO:0000256" key="5">
    <source>
        <dbReference type="ARBA" id="ARBA00023163"/>
    </source>
</evidence>
<evidence type="ECO:0000256" key="3">
    <source>
        <dbReference type="ARBA" id="ARBA00022664"/>
    </source>
</evidence>
<comment type="subcellular location">
    <subcellularLocation>
        <location evidence="1">Nucleus</location>
    </subcellularLocation>
</comment>
<evidence type="ECO:0000256" key="1">
    <source>
        <dbReference type="ARBA" id="ARBA00004123"/>
    </source>
</evidence>
<keyword evidence="11" id="KW-1185">Reference proteome</keyword>
<feature type="compositionally biased region" description="Basic and acidic residues" evidence="8">
    <location>
        <begin position="231"/>
        <end position="271"/>
    </location>
</feature>
<dbReference type="InterPro" id="IPR039853">
    <property type="entry name" value="Pinin"/>
</dbReference>
<evidence type="ECO:0000256" key="6">
    <source>
        <dbReference type="ARBA" id="ARBA00023187"/>
    </source>
</evidence>